<dbReference type="InterPro" id="IPR039794">
    <property type="entry name" value="Gtb1-like"/>
</dbReference>
<reference evidence="10 11" key="1">
    <citation type="submission" date="2014-03" db="EMBL/GenBank/DDBJ databases">
        <title>Draft genome of the hookworm Oesophagostomum dentatum.</title>
        <authorList>
            <person name="Mitreva M."/>
        </authorList>
    </citation>
    <scope>NUCLEOTIDE SEQUENCE [LARGE SCALE GENOMIC DNA]</scope>
    <source>
        <strain evidence="10 11">OD-Hann</strain>
    </source>
</reference>
<dbReference type="Gene3D" id="2.70.130.10">
    <property type="entry name" value="Mannose-6-phosphate receptor binding domain"/>
    <property type="match status" value="1"/>
</dbReference>
<dbReference type="SUPFAM" id="SSF47473">
    <property type="entry name" value="EF-hand"/>
    <property type="match status" value="1"/>
</dbReference>
<feature type="domain" description="MRH" evidence="9">
    <location>
        <begin position="426"/>
        <end position="527"/>
    </location>
</feature>
<evidence type="ECO:0000256" key="7">
    <source>
        <dbReference type="SAM" id="SignalP"/>
    </source>
</evidence>
<evidence type="ECO:0000313" key="11">
    <source>
        <dbReference type="Proteomes" id="UP000053660"/>
    </source>
</evidence>
<feature type="compositionally biased region" description="Basic and acidic residues" evidence="6">
    <location>
        <begin position="283"/>
        <end position="310"/>
    </location>
</feature>
<keyword evidence="5" id="KW-1015">Disulfide bond</keyword>
<dbReference type="PANTHER" id="PTHR12630:SF1">
    <property type="entry name" value="GLUCOSIDASE 2 SUBUNIT BETA"/>
    <property type="match status" value="1"/>
</dbReference>
<feature type="compositionally biased region" description="Low complexity" evidence="6">
    <location>
        <begin position="327"/>
        <end position="338"/>
    </location>
</feature>
<protein>
    <recommendedName>
        <fullName evidence="1">Glucosidase 2 subunit beta</fullName>
    </recommendedName>
</protein>
<dbReference type="PROSITE" id="PS50222">
    <property type="entry name" value="EF_HAND_2"/>
    <property type="match status" value="1"/>
</dbReference>
<dbReference type="Pfam" id="PF00036">
    <property type="entry name" value="EF-hand_1"/>
    <property type="match status" value="1"/>
</dbReference>
<keyword evidence="3" id="KW-0256">Endoplasmic reticulum</keyword>
<dbReference type="Gene3D" id="4.10.400.10">
    <property type="entry name" value="Low-density Lipoprotein Receptor"/>
    <property type="match status" value="2"/>
</dbReference>
<dbReference type="InterPro" id="IPR028146">
    <property type="entry name" value="PRKCSH_N"/>
</dbReference>
<keyword evidence="4" id="KW-0106">Calcium</keyword>
<evidence type="ECO:0000256" key="1">
    <source>
        <dbReference type="ARBA" id="ARBA00022387"/>
    </source>
</evidence>
<dbReference type="PROSITE" id="PS51914">
    <property type="entry name" value="MRH"/>
    <property type="match status" value="1"/>
</dbReference>
<proteinExistence type="predicted"/>
<dbReference type="InterPro" id="IPR036055">
    <property type="entry name" value="LDL_receptor-like_sf"/>
</dbReference>
<dbReference type="InterPro" id="IPR009011">
    <property type="entry name" value="Man6P_isomerase_rcpt-bd_dom_sf"/>
</dbReference>
<evidence type="ECO:0000313" key="10">
    <source>
        <dbReference type="EMBL" id="KHJ90862.1"/>
    </source>
</evidence>
<accession>A0A0B1T4Y1</accession>
<dbReference type="Pfam" id="PF12999">
    <property type="entry name" value="PRKCSH-like"/>
    <property type="match status" value="1"/>
</dbReference>
<evidence type="ECO:0000259" key="8">
    <source>
        <dbReference type="PROSITE" id="PS50222"/>
    </source>
</evidence>
<dbReference type="Gene3D" id="1.10.238.10">
    <property type="entry name" value="EF-hand"/>
    <property type="match status" value="1"/>
</dbReference>
<feature type="domain" description="EF-hand" evidence="8">
    <location>
        <begin position="206"/>
        <end position="241"/>
    </location>
</feature>
<dbReference type="InterPro" id="IPR011992">
    <property type="entry name" value="EF-hand-dom_pair"/>
</dbReference>
<keyword evidence="2 7" id="KW-0732">Signal</keyword>
<organism evidence="10 11">
    <name type="scientific">Oesophagostomum dentatum</name>
    <name type="common">Nodular worm</name>
    <dbReference type="NCBI Taxonomy" id="61180"/>
    <lineage>
        <taxon>Eukaryota</taxon>
        <taxon>Metazoa</taxon>
        <taxon>Ecdysozoa</taxon>
        <taxon>Nematoda</taxon>
        <taxon>Chromadorea</taxon>
        <taxon>Rhabditida</taxon>
        <taxon>Rhabditina</taxon>
        <taxon>Rhabditomorpha</taxon>
        <taxon>Strongyloidea</taxon>
        <taxon>Strongylidae</taxon>
        <taxon>Oesophagostomum</taxon>
    </lineage>
</organism>
<dbReference type="GO" id="GO:0005509">
    <property type="term" value="F:calcium ion binding"/>
    <property type="evidence" value="ECO:0007669"/>
    <property type="project" value="InterPro"/>
</dbReference>
<dbReference type="EMBL" id="KN552588">
    <property type="protein sequence ID" value="KHJ90862.1"/>
    <property type="molecule type" value="Genomic_DNA"/>
</dbReference>
<evidence type="ECO:0000256" key="2">
    <source>
        <dbReference type="ARBA" id="ARBA00022729"/>
    </source>
</evidence>
<sequence>MLAAGLILALIVAVSGKERSPDIEALPRGVPYNRAALYKKSAEFACLDGSKRIPYYQVNDDYCDCPDGSDEPGTAACPNGKFHCANKGHTPLDIPSSRVDDKICDCCDGSDEYTGAVNCPNICDELGKSAREEKQRQAEIARKGFANRKVLAAEGKKLRPLPLKEERDKLLPLKEELLKKKDAATAHETELKEKHRKEWDAKVAEKKKEKADKMFKEIDINNDGKITLDEMKKLEYLDADHDGAISDDEAKIFLTGDEVNAEQFLNDTYERLKTEKVAYEDYKKDQEAEEQHKEEDKDDLAEPHDDHITYDDDTGVTTDAPEVTMSTPTLPKLPKLPTRAPDEEDEDGNYGVAQYDDETIKAVKGWSISRLLDLLYQFFCLEADDARREYDEMDVKVSTLDRDIREAESFLEQDFGADYAWASLKGKCFELTEKQYTYKYCPFDKTVQKDKGGYGETSLGHWKEWTGDANNKYAKQKYDNGQQCWNGPARSTDVEIKCGEESELVEATEPAKCEYRFVFRTPAACNDPDHEEPVHAEL</sequence>
<dbReference type="OrthoDB" id="5818103at2759"/>
<dbReference type="InterPro" id="IPR018247">
    <property type="entry name" value="EF_Hand_1_Ca_BS"/>
</dbReference>
<dbReference type="InterPro" id="IPR002048">
    <property type="entry name" value="EF_hand_dom"/>
</dbReference>
<dbReference type="SUPFAM" id="SSF57424">
    <property type="entry name" value="LDL receptor-like module"/>
    <property type="match status" value="1"/>
</dbReference>
<feature type="region of interest" description="Disordered" evidence="6">
    <location>
        <begin position="283"/>
        <end position="347"/>
    </location>
</feature>
<dbReference type="GO" id="GO:0006491">
    <property type="term" value="P:N-glycan processing"/>
    <property type="evidence" value="ECO:0007669"/>
    <property type="project" value="TreeGrafter"/>
</dbReference>
<dbReference type="InterPro" id="IPR044865">
    <property type="entry name" value="MRH_dom"/>
</dbReference>
<evidence type="ECO:0000256" key="4">
    <source>
        <dbReference type="ARBA" id="ARBA00022837"/>
    </source>
</evidence>
<dbReference type="InterPro" id="IPR036607">
    <property type="entry name" value="PRKCSH"/>
</dbReference>
<name>A0A0B1T4Y1_OESDE</name>
<dbReference type="SUPFAM" id="SSF50911">
    <property type="entry name" value="Mannose 6-phosphate receptor domain"/>
    <property type="match status" value="1"/>
</dbReference>
<gene>
    <name evidence="10" type="ORF">OESDEN_09283</name>
</gene>
<dbReference type="Pfam" id="PF13015">
    <property type="entry name" value="PRKCSH_1"/>
    <property type="match status" value="1"/>
</dbReference>
<dbReference type="Proteomes" id="UP000053660">
    <property type="component" value="Unassembled WGS sequence"/>
</dbReference>
<keyword evidence="11" id="KW-1185">Reference proteome</keyword>
<dbReference type="GO" id="GO:0017177">
    <property type="term" value="C:glucosidase II complex"/>
    <property type="evidence" value="ECO:0007669"/>
    <property type="project" value="TreeGrafter"/>
</dbReference>
<evidence type="ECO:0000256" key="6">
    <source>
        <dbReference type="SAM" id="MobiDB-lite"/>
    </source>
</evidence>
<dbReference type="PANTHER" id="PTHR12630">
    <property type="entry name" value="N-LINKED OLIGOSACCHARIDE PROCESSING"/>
    <property type="match status" value="1"/>
</dbReference>
<dbReference type="AlphaFoldDB" id="A0A0B1T4Y1"/>
<feature type="signal peptide" evidence="7">
    <location>
        <begin position="1"/>
        <end position="16"/>
    </location>
</feature>
<dbReference type="PROSITE" id="PS00018">
    <property type="entry name" value="EF_HAND_1"/>
    <property type="match status" value="1"/>
</dbReference>
<evidence type="ECO:0000256" key="5">
    <source>
        <dbReference type="ARBA" id="ARBA00023157"/>
    </source>
</evidence>
<dbReference type="InterPro" id="IPR002172">
    <property type="entry name" value="LDrepeatLR_classA_rpt"/>
</dbReference>
<dbReference type="CDD" id="cd00112">
    <property type="entry name" value="LDLa"/>
    <property type="match status" value="2"/>
</dbReference>
<evidence type="ECO:0000256" key="3">
    <source>
        <dbReference type="ARBA" id="ARBA00022824"/>
    </source>
</evidence>
<feature type="chain" id="PRO_5002061430" description="Glucosidase 2 subunit beta" evidence="7">
    <location>
        <begin position="17"/>
        <end position="538"/>
    </location>
</feature>
<evidence type="ECO:0000259" key="9">
    <source>
        <dbReference type="PROSITE" id="PS51914"/>
    </source>
</evidence>